<sequence length="253" mass="27959">MSNFGQELKTWRNTRRLSQLALATDSGISARHLSFLETGRARPSRGMILRLTDCLNIPRPARNHMLVAAGFAPAYPEIKRDAEMLAPFSQAIDRMLEKHAPYPASVMDREWRILQMNAPAQLLFGSVGLQVGQSLIDILLETNIGPEVVENWPEFGHHILMRLRAESAEAGGLPSLDKAARILADDPAIASYEPPIPLPAVTPTRFRAGPTTLSLFSTFAQFGSAEEVTLSDLKIELLFPCDEATRLFLEQLG</sequence>
<dbReference type="InterPro" id="IPR001387">
    <property type="entry name" value="Cro/C1-type_HTH"/>
</dbReference>
<name>A0A238JCW7_9RHOB</name>
<dbReference type="GO" id="GO:0003677">
    <property type="term" value="F:DNA binding"/>
    <property type="evidence" value="ECO:0007669"/>
    <property type="project" value="InterPro"/>
</dbReference>
<dbReference type="Proteomes" id="UP000225972">
    <property type="component" value="Unassembled WGS sequence"/>
</dbReference>
<dbReference type="PANTHER" id="PTHR35010">
    <property type="entry name" value="BLL4672 PROTEIN-RELATED"/>
    <property type="match status" value="1"/>
</dbReference>
<dbReference type="RefSeq" id="WP_099245471.1">
    <property type="nucleotide sequence ID" value="NZ_FXXP01000002.1"/>
</dbReference>
<dbReference type="SMART" id="SM00530">
    <property type="entry name" value="HTH_XRE"/>
    <property type="match status" value="1"/>
</dbReference>
<protein>
    <submittedName>
        <fullName evidence="2">Anaerobic benzoate catabolism transcriptional regulator</fullName>
    </submittedName>
</protein>
<dbReference type="Gene3D" id="1.10.260.40">
    <property type="entry name" value="lambda repressor-like DNA-binding domains"/>
    <property type="match status" value="1"/>
</dbReference>
<evidence type="ECO:0000259" key="1">
    <source>
        <dbReference type="PROSITE" id="PS50943"/>
    </source>
</evidence>
<organism evidence="2 3">
    <name type="scientific">Pelagimonas phthalicica</name>
    <dbReference type="NCBI Taxonomy" id="1037362"/>
    <lineage>
        <taxon>Bacteria</taxon>
        <taxon>Pseudomonadati</taxon>
        <taxon>Pseudomonadota</taxon>
        <taxon>Alphaproteobacteria</taxon>
        <taxon>Rhodobacterales</taxon>
        <taxon>Roseobacteraceae</taxon>
        <taxon>Pelagimonas</taxon>
    </lineage>
</organism>
<dbReference type="OrthoDB" id="9785973at2"/>
<keyword evidence="3" id="KW-1185">Reference proteome</keyword>
<proteinExistence type="predicted"/>
<evidence type="ECO:0000313" key="2">
    <source>
        <dbReference type="EMBL" id="SMX28255.1"/>
    </source>
</evidence>
<dbReference type="SUPFAM" id="SSF47413">
    <property type="entry name" value="lambda repressor-like DNA-binding domains"/>
    <property type="match status" value="1"/>
</dbReference>
<dbReference type="EMBL" id="FXXP01000002">
    <property type="protein sequence ID" value="SMX28255.1"/>
    <property type="molecule type" value="Genomic_DNA"/>
</dbReference>
<dbReference type="Gene3D" id="3.30.450.180">
    <property type="match status" value="1"/>
</dbReference>
<dbReference type="Pfam" id="PF13560">
    <property type="entry name" value="HTH_31"/>
    <property type="match status" value="1"/>
</dbReference>
<dbReference type="InterPro" id="IPR041413">
    <property type="entry name" value="MLTR_LBD"/>
</dbReference>
<dbReference type="CDD" id="cd00093">
    <property type="entry name" value="HTH_XRE"/>
    <property type="match status" value="1"/>
</dbReference>
<dbReference type="InterPro" id="IPR010982">
    <property type="entry name" value="Lambda_DNA-bd_dom_sf"/>
</dbReference>
<feature type="domain" description="HTH cro/C1-type" evidence="1">
    <location>
        <begin position="8"/>
        <end position="62"/>
    </location>
</feature>
<dbReference type="Pfam" id="PF17765">
    <property type="entry name" value="MLTR_LBD"/>
    <property type="match status" value="1"/>
</dbReference>
<dbReference type="PANTHER" id="PTHR35010:SF4">
    <property type="entry name" value="BLL5781 PROTEIN"/>
    <property type="match status" value="1"/>
</dbReference>
<reference evidence="3" key="1">
    <citation type="submission" date="2017-05" db="EMBL/GenBank/DDBJ databases">
        <authorList>
            <person name="Rodrigo-Torres L."/>
            <person name="Arahal R. D."/>
            <person name="Lucena T."/>
        </authorList>
    </citation>
    <scope>NUCLEOTIDE SEQUENCE [LARGE SCALE GENOMIC DNA]</scope>
    <source>
        <strain evidence="3">CECT 8649</strain>
    </source>
</reference>
<gene>
    <name evidence="2" type="ORF">TRP8649_02371</name>
</gene>
<evidence type="ECO:0000313" key="3">
    <source>
        <dbReference type="Proteomes" id="UP000225972"/>
    </source>
</evidence>
<dbReference type="PROSITE" id="PS50943">
    <property type="entry name" value="HTH_CROC1"/>
    <property type="match status" value="1"/>
</dbReference>
<accession>A0A238JCW7</accession>
<dbReference type="AlphaFoldDB" id="A0A238JCW7"/>